<evidence type="ECO:0000256" key="3">
    <source>
        <dbReference type="ARBA" id="ARBA00023014"/>
    </source>
</evidence>
<dbReference type="EMBL" id="SLXB01000001">
    <property type="protein sequence ID" value="TCO96494.1"/>
    <property type="molecule type" value="Genomic_DNA"/>
</dbReference>
<feature type="domain" description="4Fe-4S ferredoxin-type" evidence="4">
    <location>
        <begin position="1"/>
        <end position="27"/>
    </location>
</feature>
<keyword evidence="1" id="KW-0479">Metal-binding</keyword>
<feature type="domain" description="4Fe-4S ferredoxin-type" evidence="4">
    <location>
        <begin position="32"/>
        <end position="61"/>
    </location>
</feature>
<dbReference type="GO" id="GO:0046872">
    <property type="term" value="F:metal ion binding"/>
    <property type="evidence" value="ECO:0007669"/>
    <property type="project" value="UniProtKB-KW"/>
</dbReference>
<dbReference type="PROSITE" id="PS00198">
    <property type="entry name" value="4FE4S_FER_1"/>
    <property type="match status" value="1"/>
</dbReference>
<dbReference type="InterPro" id="IPR017900">
    <property type="entry name" value="4Fe4S_Fe_S_CS"/>
</dbReference>
<evidence type="ECO:0000259" key="4">
    <source>
        <dbReference type="PROSITE" id="PS51379"/>
    </source>
</evidence>
<dbReference type="GO" id="GO:0051536">
    <property type="term" value="F:iron-sulfur cluster binding"/>
    <property type="evidence" value="ECO:0007669"/>
    <property type="project" value="UniProtKB-KW"/>
</dbReference>
<evidence type="ECO:0000313" key="5">
    <source>
        <dbReference type="EMBL" id="TCO96494.1"/>
    </source>
</evidence>
<keyword evidence="2" id="KW-0408">Iron</keyword>
<protein>
    <submittedName>
        <fullName evidence="5">4Fe-4S dicluster protein</fullName>
    </submittedName>
</protein>
<comment type="caution">
    <text evidence="5">The sequence shown here is derived from an EMBL/GenBank/DDBJ whole genome shotgun (WGS) entry which is preliminary data.</text>
</comment>
<dbReference type="Proteomes" id="UP000295600">
    <property type="component" value="Unassembled WGS sequence"/>
</dbReference>
<dbReference type="PROSITE" id="PS51379">
    <property type="entry name" value="4FE4S_FER_2"/>
    <property type="match status" value="2"/>
</dbReference>
<dbReference type="AlphaFoldDB" id="A0A4R2LW32"/>
<evidence type="ECO:0000256" key="1">
    <source>
        <dbReference type="ARBA" id="ARBA00022723"/>
    </source>
</evidence>
<proteinExistence type="predicted"/>
<gene>
    <name evidence="5" type="ORF">EV202_101266</name>
</gene>
<accession>A0A4R2LW32</accession>
<dbReference type="InterPro" id="IPR017896">
    <property type="entry name" value="4Fe4S_Fe-S-bd"/>
</dbReference>
<keyword evidence="3" id="KW-0411">Iron-sulfur</keyword>
<organism evidence="5 6">
    <name type="scientific">Prevotella heparinolytica</name>
    <dbReference type="NCBI Taxonomy" id="28113"/>
    <lineage>
        <taxon>Bacteria</taxon>
        <taxon>Pseudomonadati</taxon>
        <taxon>Bacteroidota</taxon>
        <taxon>Bacteroidia</taxon>
        <taxon>Bacteroidales</taxon>
        <taxon>Bacteroidaceae</taxon>
        <taxon>Bacteroides</taxon>
    </lineage>
</organism>
<evidence type="ECO:0000256" key="2">
    <source>
        <dbReference type="ARBA" id="ARBA00023004"/>
    </source>
</evidence>
<reference evidence="5 6" key="1">
    <citation type="submission" date="2019-03" db="EMBL/GenBank/DDBJ databases">
        <title>Genomic Encyclopedia of Type Strains, Phase IV (KMG-IV): sequencing the most valuable type-strain genomes for metagenomic binning, comparative biology and taxonomic classification.</title>
        <authorList>
            <person name="Goeker M."/>
        </authorList>
    </citation>
    <scope>NUCLEOTIDE SEQUENCE [LARGE SCALE GENOMIC DNA]</scope>
    <source>
        <strain evidence="5 6">DSM 23917</strain>
    </source>
</reference>
<dbReference type="RefSeq" id="WP_131924850.1">
    <property type="nucleotide sequence ID" value="NZ_SLXB01000001.1"/>
</dbReference>
<name>A0A4R2LW32_9BACE</name>
<sequence length="310" mass="35035">MGIFFDCIGCGACSDICLRKAIKLAFVNEEYKNTFVDTFLCNCCGECVSVCPINCLKYKLTSDTWLRCTIEEDGGKSGGMEDNNDSGIYNGGGKWGDIPALPAKFNKLIFKNKNLNGAALQSLDRAFDEMLEVCSSSAIYNYLINNGYRFTSVSIDPSLLGNAGYNFSNASLTFRNASTIDGESLFHEMFHLFQQKHSNWGIESDGMMEYERTLFTDIMYYIQYGDNGDYRRSPWIDNGANGAVSKEYRDWLKYITKNRKKVPTSIPNEDFSKWAEVFKTCSRAYMHKNFPSHYNSNAIIKALSLSQNCI</sequence>
<evidence type="ECO:0000313" key="6">
    <source>
        <dbReference type="Proteomes" id="UP000295600"/>
    </source>
</evidence>
<dbReference type="Gene3D" id="3.30.70.20">
    <property type="match status" value="1"/>
</dbReference>
<dbReference type="SUPFAM" id="SSF54862">
    <property type="entry name" value="4Fe-4S ferredoxins"/>
    <property type="match status" value="1"/>
</dbReference>